<dbReference type="SUPFAM" id="SSF52402">
    <property type="entry name" value="Adenine nucleotide alpha hydrolases-like"/>
    <property type="match status" value="1"/>
</dbReference>
<protein>
    <recommendedName>
        <fullName evidence="3">asparagine synthase (glutamine-hydrolyzing)</fullName>
        <ecNumber evidence="3">6.3.5.4</ecNumber>
    </recommendedName>
</protein>
<dbReference type="Proteomes" id="UP000192727">
    <property type="component" value="Chromosome"/>
</dbReference>
<dbReference type="Gene3D" id="3.40.50.620">
    <property type="entry name" value="HUPs"/>
    <property type="match status" value="1"/>
</dbReference>
<feature type="domain" description="Glutamine amidotransferase type-2" evidence="12">
    <location>
        <begin position="2"/>
        <end position="216"/>
    </location>
</feature>
<dbReference type="GO" id="GO:0004066">
    <property type="term" value="F:asparagine synthase (glutamine-hydrolyzing) activity"/>
    <property type="evidence" value="ECO:0007669"/>
    <property type="project" value="UniProtKB-EC"/>
</dbReference>
<dbReference type="AlphaFoldDB" id="A0A1V0UYJ4"/>
<proteinExistence type="inferred from homology"/>
<dbReference type="InterPro" id="IPR014729">
    <property type="entry name" value="Rossmann-like_a/b/a_fold"/>
</dbReference>
<sequence length="620" mass="71642">MCGIAGWVDWSVDLSNQQETLKKMTDAIIHRGPDEEGFWFSEHAAFGHRRLIVIDPEGGLQPMLYKSGNGTIALTFNGEIYNYQELRIELEEKGHVFLTKSDTEVLLHAYLEWQENCVQHLNGIFAFGIWDERSNQLMLGRDHLGVKPLFFAQRGSAILFGSEIKVLLAHPLVKAEVDIEGLSEIFCLGPMRTPGHAVFKDIHELRAGYYMLVTSNDVKTKQYWKLESKTHTDDVNTTVERIRALLQDTVKRQLIADKPVVTMLSGGLDSSGLTALAGNEFRSKGKKLHTYSLAFANDEQDFEEDFLRRDRDEPWVKRVAEHVGTMHHSVEMGPEILIENLLIPMRTRDLPGVGELETSLYLLFKEMKKEATVALSGESADEVFSGYPWFYQEQFLTADIFPWNINQFYYTDILSEEMKAKINPKQYQQQKFQEAVREIPFLPGENELQMKQRQMSYMFITRFLPFMLERKDRASMITGFEVRVPYCDYRLVEYLWNVPFEMKSIDKIEKGILRRVFQTVLPHDVCYRKKSAYPSTKDHSYLQGISKWMLHILNDDTSPILPLINVEKARAIAEGRDKVIFGNEAKGIIDYLIQVNSWLKEYNIELVFSENYATDIRSCS</sequence>
<evidence type="ECO:0000256" key="7">
    <source>
        <dbReference type="ARBA" id="ARBA00022962"/>
    </source>
</evidence>
<evidence type="ECO:0000256" key="11">
    <source>
        <dbReference type="PIRSR" id="PIRSR001589-3"/>
    </source>
</evidence>
<keyword evidence="7 9" id="KW-0315">Glutamine amidotransferase</keyword>
<organism evidence="13 14">
    <name type="scientific">Paenibacillus larvae subsp. pulvifaciens</name>
    <dbReference type="NCBI Taxonomy" id="1477"/>
    <lineage>
        <taxon>Bacteria</taxon>
        <taxon>Bacillati</taxon>
        <taxon>Bacillota</taxon>
        <taxon>Bacilli</taxon>
        <taxon>Bacillales</taxon>
        <taxon>Paenibacillaceae</taxon>
        <taxon>Paenibacillus</taxon>
    </lineage>
</organism>
<keyword evidence="9" id="KW-0028">Amino-acid biosynthesis</keyword>
<evidence type="ECO:0000259" key="12">
    <source>
        <dbReference type="PROSITE" id="PS51278"/>
    </source>
</evidence>
<dbReference type="InterPro" id="IPR051786">
    <property type="entry name" value="ASN_synthetase/amidase"/>
</dbReference>
<dbReference type="RefSeq" id="WP_083041402.1">
    <property type="nucleotide sequence ID" value="NZ_CP020557.1"/>
</dbReference>
<feature type="active site" description="For GATase activity" evidence="9">
    <location>
        <position position="2"/>
    </location>
</feature>
<feature type="binding site" evidence="10">
    <location>
        <begin position="376"/>
        <end position="377"/>
    </location>
    <ligand>
        <name>ATP</name>
        <dbReference type="ChEBI" id="CHEBI:30616"/>
    </ligand>
</feature>
<evidence type="ECO:0000313" key="13">
    <source>
        <dbReference type="EMBL" id="ARF70189.1"/>
    </source>
</evidence>
<dbReference type="SUPFAM" id="SSF56235">
    <property type="entry name" value="N-terminal nucleophile aminohydrolases (Ntn hydrolases)"/>
    <property type="match status" value="1"/>
</dbReference>
<name>A0A1V0UYJ4_9BACL</name>
<keyword evidence="5 10" id="KW-0067">ATP-binding</keyword>
<evidence type="ECO:0000256" key="1">
    <source>
        <dbReference type="ARBA" id="ARBA00005187"/>
    </source>
</evidence>
<comment type="catalytic activity">
    <reaction evidence="8">
        <text>L-aspartate + L-glutamine + ATP + H2O = L-asparagine + L-glutamate + AMP + diphosphate + H(+)</text>
        <dbReference type="Rhea" id="RHEA:12228"/>
        <dbReference type="ChEBI" id="CHEBI:15377"/>
        <dbReference type="ChEBI" id="CHEBI:15378"/>
        <dbReference type="ChEBI" id="CHEBI:29985"/>
        <dbReference type="ChEBI" id="CHEBI:29991"/>
        <dbReference type="ChEBI" id="CHEBI:30616"/>
        <dbReference type="ChEBI" id="CHEBI:33019"/>
        <dbReference type="ChEBI" id="CHEBI:58048"/>
        <dbReference type="ChEBI" id="CHEBI:58359"/>
        <dbReference type="ChEBI" id="CHEBI:456215"/>
        <dbReference type="EC" id="6.3.5.4"/>
    </reaction>
</comment>
<evidence type="ECO:0000256" key="2">
    <source>
        <dbReference type="ARBA" id="ARBA00005752"/>
    </source>
</evidence>
<dbReference type="EC" id="6.3.5.4" evidence="3"/>
<accession>A0A1V0UYJ4</accession>
<dbReference type="InterPro" id="IPR033738">
    <property type="entry name" value="AsnB_N"/>
</dbReference>
<dbReference type="InterPro" id="IPR001962">
    <property type="entry name" value="Asn_synthase"/>
</dbReference>
<evidence type="ECO:0000256" key="4">
    <source>
        <dbReference type="ARBA" id="ARBA00022741"/>
    </source>
</evidence>
<evidence type="ECO:0000256" key="9">
    <source>
        <dbReference type="PIRSR" id="PIRSR001589-1"/>
    </source>
</evidence>
<gene>
    <name evidence="13" type="ORF">B7C51_23610</name>
</gene>
<dbReference type="PANTHER" id="PTHR43284">
    <property type="entry name" value="ASPARAGINE SYNTHETASE (GLUTAMINE-HYDROLYZING)"/>
    <property type="match status" value="1"/>
</dbReference>
<dbReference type="EMBL" id="CP020557">
    <property type="protein sequence ID" value="ARF70189.1"/>
    <property type="molecule type" value="Genomic_DNA"/>
</dbReference>
<comment type="pathway">
    <text evidence="1">Amino-acid biosynthesis; L-asparagine biosynthesis; L-asparagine from L-aspartate (L-Gln route): step 1/1.</text>
</comment>
<dbReference type="CDD" id="cd00712">
    <property type="entry name" value="AsnB"/>
    <property type="match status" value="1"/>
</dbReference>
<keyword evidence="4 10" id="KW-0547">Nucleotide-binding</keyword>
<evidence type="ECO:0000256" key="8">
    <source>
        <dbReference type="ARBA" id="ARBA00048741"/>
    </source>
</evidence>
<dbReference type="Gene3D" id="3.60.20.10">
    <property type="entry name" value="Glutamine Phosphoribosylpyrophosphate, subunit 1, domain 1"/>
    <property type="match status" value="1"/>
</dbReference>
<dbReference type="Pfam" id="PF00733">
    <property type="entry name" value="Asn_synthase"/>
    <property type="match status" value="1"/>
</dbReference>
<evidence type="ECO:0000256" key="10">
    <source>
        <dbReference type="PIRSR" id="PIRSR001589-2"/>
    </source>
</evidence>
<comment type="similarity">
    <text evidence="2">Belongs to the asparagine synthetase family.</text>
</comment>
<keyword evidence="6 9" id="KW-0061">Asparagine biosynthesis</keyword>
<dbReference type="GO" id="GO:0005524">
    <property type="term" value="F:ATP binding"/>
    <property type="evidence" value="ECO:0007669"/>
    <property type="project" value="UniProtKB-KW"/>
</dbReference>
<dbReference type="Pfam" id="PF13537">
    <property type="entry name" value="GATase_7"/>
    <property type="match status" value="1"/>
</dbReference>
<evidence type="ECO:0000313" key="14">
    <source>
        <dbReference type="Proteomes" id="UP000192727"/>
    </source>
</evidence>
<dbReference type="InterPro" id="IPR029055">
    <property type="entry name" value="Ntn_hydrolases_N"/>
</dbReference>
<evidence type="ECO:0000256" key="5">
    <source>
        <dbReference type="ARBA" id="ARBA00022840"/>
    </source>
</evidence>
<dbReference type="GO" id="GO:0006529">
    <property type="term" value="P:asparagine biosynthetic process"/>
    <property type="evidence" value="ECO:0007669"/>
    <property type="project" value="UniProtKB-KW"/>
</dbReference>
<dbReference type="InterPro" id="IPR006426">
    <property type="entry name" value="Asn_synth_AEB"/>
</dbReference>
<dbReference type="InterPro" id="IPR017932">
    <property type="entry name" value="GATase_2_dom"/>
</dbReference>
<dbReference type="PANTHER" id="PTHR43284:SF1">
    <property type="entry name" value="ASPARAGINE SYNTHETASE"/>
    <property type="match status" value="1"/>
</dbReference>
<dbReference type="PIRSF" id="PIRSF001589">
    <property type="entry name" value="Asn_synthetase_glu-h"/>
    <property type="match status" value="1"/>
</dbReference>
<evidence type="ECO:0000256" key="3">
    <source>
        <dbReference type="ARBA" id="ARBA00012737"/>
    </source>
</evidence>
<feature type="binding site" evidence="10">
    <location>
        <position position="102"/>
    </location>
    <ligand>
        <name>L-glutamine</name>
        <dbReference type="ChEBI" id="CHEBI:58359"/>
    </ligand>
</feature>
<dbReference type="CDD" id="cd01991">
    <property type="entry name" value="Asn_synthase_B_C"/>
    <property type="match status" value="1"/>
</dbReference>
<evidence type="ECO:0000256" key="6">
    <source>
        <dbReference type="ARBA" id="ARBA00022888"/>
    </source>
</evidence>
<reference evidence="13 14" key="1">
    <citation type="submission" date="2017-03" db="EMBL/GenBank/DDBJ databases">
        <title>Paenibacillus larvae genome sequencing.</title>
        <authorList>
            <person name="Dingman D.W."/>
        </authorList>
    </citation>
    <scope>NUCLEOTIDE SEQUENCE [LARGE SCALE GENOMIC DNA]</scope>
    <source>
        <strain evidence="13 14">SAG 10367</strain>
    </source>
</reference>
<dbReference type="PROSITE" id="PS51278">
    <property type="entry name" value="GATASE_TYPE_2"/>
    <property type="match status" value="1"/>
</dbReference>
<dbReference type="NCBIfam" id="TIGR01536">
    <property type="entry name" value="asn_synth_AEB"/>
    <property type="match status" value="1"/>
</dbReference>
<feature type="site" description="Important for beta-aspartyl-AMP intermediate formation" evidence="11">
    <location>
        <position position="378"/>
    </location>
</feature>